<evidence type="ECO:0000313" key="2">
    <source>
        <dbReference type="Proteomes" id="UP001058602"/>
    </source>
</evidence>
<dbReference type="SUPFAM" id="SSF49354">
    <property type="entry name" value="PapD-like"/>
    <property type="match status" value="1"/>
</dbReference>
<keyword evidence="2" id="KW-1185">Reference proteome</keyword>
<sequence>MALLKIFILGLTLLTTSYPTYSIILSPSVLEYSVNSGRSAQITVVNNTTQKLPLETSLLQLAFKKDGSYGTKEPKDESLIVLPPAAILTPGATQVFRVQWIGAEQLPESKSYFVRFTQPSLYSSDSSTGIALQIHYNALLHVSSDQNKPSIVLNIDNEGAATLENQGSKYTYSSLLEFSSAHQHQKLKLNLKEMFLPPRSTFHIPNLEDLSSGEYVGYEQ</sequence>
<dbReference type="Gene3D" id="2.60.40.10">
    <property type="entry name" value="Immunoglobulins"/>
    <property type="match status" value="1"/>
</dbReference>
<accession>A0ABY5LLW9</accession>
<dbReference type="InterPro" id="IPR013783">
    <property type="entry name" value="Ig-like_fold"/>
</dbReference>
<reference evidence="1" key="1">
    <citation type="submission" date="2022-07" db="EMBL/GenBank/DDBJ databases">
        <title>Complete genome of Vibrio japonicus strain JCM 31412T and phylogenomic assessment of the Nereis clade of the genus Vibrio.</title>
        <authorList>
            <person name="Shlafstein M.D."/>
            <person name="Emsley S.A."/>
            <person name="Ushijima B."/>
            <person name="Videau P."/>
            <person name="Saw J.H."/>
        </authorList>
    </citation>
    <scope>NUCLEOTIDE SEQUENCE</scope>
    <source>
        <strain evidence="1">JCM 31412</strain>
    </source>
</reference>
<protein>
    <recommendedName>
        <fullName evidence="3">Molecular chaperone</fullName>
    </recommendedName>
</protein>
<gene>
    <name evidence="1" type="ORF">NP165_06475</name>
</gene>
<dbReference type="RefSeq" id="WP_257085499.1">
    <property type="nucleotide sequence ID" value="NZ_CP102096.1"/>
</dbReference>
<name>A0ABY5LLW9_9VIBR</name>
<dbReference type="EMBL" id="CP102096">
    <property type="protein sequence ID" value="UUM31773.1"/>
    <property type="molecule type" value="Genomic_DNA"/>
</dbReference>
<evidence type="ECO:0000313" key="1">
    <source>
        <dbReference type="EMBL" id="UUM31773.1"/>
    </source>
</evidence>
<dbReference type="InterPro" id="IPR008962">
    <property type="entry name" value="PapD-like_sf"/>
</dbReference>
<evidence type="ECO:0008006" key="3">
    <source>
        <dbReference type="Google" id="ProtNLM"/>
    </source>
</evidence>
<proteinExistence type="predicted"/>
<organism evidence="1 2">
    <name type="scientific">Vibrio japonicus</name>
    <dbReference type="NCBI Taxonomy" id="1824638"/>
    <lineage>
        <taxon>Bacteria</taxon>
        <taxon>Pseudomonadati</taxon>
        <taxon>Pseudomonadota</taxon>
        <taxon>Gammaproteobacteria</taxon>
        <taxon>Vibrionales</taxon>
        <taxon>Vibrionaceae</taxon>
        <taxon>Vibrio</taxon>
    </lineage>
</organism>
<dbReference type="Proteomes" id="UP001058602">
    <property type="component" value="Chromosome 1"/>
</dbReference>